<proteinExistence type="inferred from homology"/>
<evidence type="ECO:0000313" key="3">
    <source>
        <dbReference type="EMBL" id="CAI2768771.1"/>
    </source>
</evidence>
<evidence type="ECO:0000313" key="4">
    <source>
        <dbReference type="Proteomes" id="UP001152749"/>
    </source>
</evidence>
<name>A0A9W4TIM8_9FLAO</name>
<dbReference type="PRINTS" id="PR01438">
    <property type="entry name" value="UNVRSLSTRESS"/>
</dbReference>
<evidence type="ECO:0000256" key="1">
    <source>
        <dbReference type="ARBA" id="ARBA00008791"/>
    </source>
</evidence>
<dbReference type="AlphaFoldDB" id="A0A9W4TIM8"/>
<dbReference type="EMBL" id="OX336425">
    <property type="protein sequence ID" value="CAI2768771.1"/>
    <property type="molecule type" value="Genomic_DNA"/>
</dbReference>
<organism evidence="3 4">
    <name type="scientific">Flavobacterium collinsii</name>
    <dbReference type="NCBI Taxonomy" id="1114861"/>
    <lineage>
        <taxon>Bacteria</taxon>
        <taxon>Pseudomonadati</taxon>
        <taxon>Bacteroidota</taxon>
        <taxon>Flavobacteriia</taxon>
        <taxon>Flavobacteriales</taxon>
        <taxon>Flavobacteriaceae</taxon>
        <taxon>Flavobacterium</taxon>
    </lineage>
</organism>
<comment type="similarity">
    <text evidence="1">Belongs to the universal stress protein A family.</text>
</comment>
<dbReference type="PANTHER" id="PTHR46268">
    <property type="entry name" value="STRESS RESPONSE PROTEIN NHAX"/>
    <property type="match status" value="1"/>
</dbReference>
<protein>
    <submittedName>
        <fullName evidence="3">Usp domain-containing protein</fullName>
    </submittedName>
</protein>
<dbReference type="CDD" id="cd00293">
    <property type="entry name" value="USP-like"/>
    <property type="match status" value="1"/>
</dbReference>
<dbReference type="Proteomes" id="UP001152749">
    <property type="component" value="Chromosome"/>
</dbReference>
<feature type="domain" description="UspA" evidence="2">
    <location>
        <begin position="6"/>
        <end position="141"/>
    </location>
</feature>
<dbReference type="KEGG" id="fcs:TRV642_4063"/>
<dbReference type="InterPro" id="IPR006016">
    <property type="entry name" value="UspA"/>
</dbReference>
<reference evidence="3" key="1">
    <citation type="submission" date="2022-09" db="EMBL/GenBank/DDBJ databases">
        <authorList>
            <person name="Duchaud E."/>
        </authorList>
    </citation>
    <scope>NUCLEOTIDE SEQUENCE</scope>
    <source>
        <strain evidence="3">TRV642</strain>
    </source>
</reference>
<dbReference type="Pfam" id="PF00582">
    <property type="entry name" value="Usp"/>
    <property type="match status" value="1"/>
</dbReference>
<dbReference type="SUPFAM" id="SSF52402">
    <property type="entry name" value="Adenine nucleotide alpha hydrolases-like"/>
    <property type="match status" value="2"/>
</dbReference>
<gene>
    <name evidence="3" type="ORF">TRV642_4063</name>
</gene>
<evidence type="ECO:0000259" key="2">
    <source>
        <dbReference type="Pfam" id="PF00582"/>
    </source>
</evidence>
<dbReference type="PANTHER" id="PTHR46268:SF6">
    <property type="entry name" value="UNIVERSAL STRESS PROTEIN UP12"/>
    <property type="match status" value="1"/>
</dbReference>
<dbReference type="RefSeq" id="WP_263361334.1">
    <property type="nucleotide sequence ID" value="NZ_OX336425.1"/>
</dbReference>
<dbReference type="Gene3D" id="3.40.50.12370">
    <property type="match status" value="1"/>
</dbReference>
<dbReference type="InterPro" id="IPR006015">
    <property type="entry name" value="Universal_stress_UspA"/>
</dbReference>
<accession>A0A9W4TIM8</accession>
<sequence>MSSPLTIIAATNFSDISNNAVTYAAGIAKTAGAKLILFNSFSLSFHSANSLISAEGLQKQIEKSTLRLETLSAEIADLYNIEVSSVCTYSFLEDELSYLIGSTAASLVVMGMAERSFEQELMGNSTTAVIKNLNIPVLAVPLKARFNNIKKILYASDTLSLSSIKRFSWIRQIVSDLGAEIEFFSVDEKLNNLKEEQDKILLTSTLEKEFEQVKYMYKSVKSNAVINEIEKEIKNYDADILVMVPQKYGFWDSLVHKSKTRIMAAGLDIPLLSFPNY</sequence>